<name>A0A450TXE5_9GAMM</name>
<organism evidence="1">
    <name type="scientific">Candidatus Kentrum sp. FW</name>
    <dbReference type="NCBI Taxonomy" id="2126338"/>
    <lineage>
        <taxon>Bacteria</taxon>
        <taxon>Pseudomonadati</taxon>
        <taxon>Pseudomonadota</taxon>
        <taxon>Gammaproteobacteria</taxon>
        <taxon>Candidatus Kentrum</taxon>
    </lineage>
</organism>
<evidence type="ECO:0000313" key="1">
    <source>
        <dbReference type="EMBL" id="VFJ73991.1"/>
    </source>
</evidence>
<reference evidence="1" key="1">
    <citation type="submission" date="2019-02" db="EMBL/GenBank/DDBJ databases">
        <authorList>
            <person name="Gruber-Vodicka R. H."/>
            <person name="Seah K. B. B."/>
        </authorList>
    </citation>
    <scope>NUCLEOTIDE SEQUENCE</scope>
    <source>
        <strain evidence="1">BECK_BZ131</strain>
    </source>
</reference>
<gene>
    <name evidence="1" type="ORF">BECKFW1821C_GA0114237_105620</name>
</gene>
<dbReference type="AlphaFoldDB" id="A0A450TXE5"/>
<protein>
    <submittedName>
        <fullName evidence="1">Uncharacterized protein</fullName>
    </submittedName>
</protein>
<accession>A0A450TXE5</accession>
<sequence>MWKDPIIEEIHKIRDEHAARFNYDLEAIYQDLKRSEQESGRETVTFAPKRVQELLVHASREQQ</sequence>
<proteinExistence type="predicted"/>
<dbReference type="EMBL" id="CAADFE010000056">
    <property type="protein sequence ID" value="VFJ73991.1"/>
    <property type="molecule type" value="Genomic_DNA"/>
</dbReference>